<proteinExistence type="predicted"/>
<name>A0A6J5QGG7_9CAUD</name>
<dbReference type="SUPFAM" id="SSF52266">
    <property type="entry name" value="SGNH hydrolase"/>
    <property type="match status" value="1"/>
</dbReference>
<evidence type="ECO:0008006" key="2">
    <source>
        <dbReference type="Google" id="ProtNLM"/>
    </source>
</evidence>
<organism evidence="1">
    <name type="scientific">uncultured Caudovirales phage</name>
    <dbReference type="NCBI Taxonomy" id="2100421"/>
    <lineage>
        <taxon>Viruses</taxon>
        <taxon>Duplodnaviria</taxon>
        <taxon>Heunggongvirae</taxon>
        <taxon>Uroviricota</taxon>
        <taxon>Caudoviricetes</taxon>
        <taxon>Peduoviridae</taxon>
        <taxon>Maltschvirus</taxon>
        <taxon>Maltschvirus maltsch</taxon>
    </lineage>
</organism>
<accession>A0A6J5QGG7</accession>
<protein>
    <recommendedName>
        <fullName evidence="2">SGNH hydrolase-type esterase domain-containing protein</fullName>
    </recommendedName>
</protein>
<dbReference type="InterPro" id="IPR036514">
    <property type="entry name" value="SGNH_hydro_sf"/>
</dbReference>
<gene>
    <name evidence="1" type="ORF">UFOVP1071_35</name>
</gene>
<dbReference type="Gene3D" id="3.40.50.1110">
    <property type="entry name" value="SGNH hydrolase"/>
    <property type="match status" value="1"/>
</dbReference>
<sequence length="140" mass="15588">MIDCMIIGDSIAVGTHAFRPECQLVGKGGINTWQFNNTFNVELLNARTVIISLGSNDHRYLKTNQELIRVRGRIHVDAKVYWILPAGNLKASEVDIETVQEMIRKLAKTMGDTVVEIKGLSPDGIHPSGAGYRQIVRDTR</sequence>
<dbReference type="EMBL" id="LR797022">
    <property type="protein sequence ID" value="CAB4181456.1"/>
    <property type="molecule type" value="Genomic_DNA"/>
</dbReference>
<reference evidence="1" key="1">
    <citation type="submission" date="2020-05" db="EMBL/GenBank/DDBJ databases">
        <authorList>
            <person name="Chiriac C."/>
            <person name="Salcher M."/>
            <person name="Ghai R."/>
            <person name="Kavagutti S V."/>
        </authorList>
    </citation>
    <scope>NUCLEOTIDE SEQUENCE</scope>
</reference>
<evidence type="ECO:0000313" key="1">
    <source>
        <dbReference type="EMBL" id="CAB4181456.1"/>
    </source>
</evidence>